<organism evidence="3">
    <name type="scientific">Angiostrongylus costaricensis</name>
    <name type="common">Nematode worm</name>
    <dbReference type="NCBI Taxonomy" id="334426"/>
    <lineage>
        <taxon>Eukaryota</taxon>
        <taxon>Metazoa</taxon>
        <taxon>Ecdysozoa</taxon>
        <taxon>Nematoda</taxon>
        <taxon>Chromadorea</taxon>
        <taxon>Rhabditida</taxon>
        <taxon>Rhabditina</taxon>
        <taxon>Rhabditomorpha</taxon>
        <taxon>Strongyloidea</taxon>
        <taxon>Metastrongylidae</taxon>
        <taxon>Angiostrongylus</taxon>
    </lineage>
</organism>
<proteinExistence type="predicted"/>
<sequence>MGLQRTGQKIQRDVGIIAATGRQETARCAFRIDGHASGYEGTGVLKCSAYFKLELETAPGIVFTQVVEAWLQSGALSNLQFINLDTCDSLNEASLTEMIARHGPQLQGLCLGGQHKLLEYFWMNMIPQLKNIRCIFRYLENLTHIVWETLFLPLISFLAPIFHEVLRIVLCDRLLLEALVFFTSRFDS</sequence>
<dbReference type="WBParaSite" id="ACOC_0000333101-mRNA-1">
    <property type="protein sequence ID" value="ACOC_0000333101-mRNA-1"/>
    <property type="gene ID" value="ACOC_0000333101"/>
</dbReference>
<protein>
    <submittedName>
        <fullName evidence="3">Coronatine insensitive 1</fullName>
    </submittedName>
</protein>
<accession>A0A0R3PGD6</accession>
<dbReference type="Proteomes" id="UP000267027">
    <property type="component" value="Unassembled WGS sequence"/>
</dbReference>
<evidence type="ECO:0000313" key="2">
    <source>
        <dbReference type="Proteomes" id="UP000267027"/>
    </source>
</evidence>
<gene>
    <name evidence="1" type="ORF">ACOC_LOCUS3332</name>
</gene>
<evidence type="ECO:0000313" key="3">
    <source>
        <dbReference type="WBParaSite" id="ACOC_0000333101-mRNA-1"/>
    </source>
</evidence>
<name>A0A0R3PGD6_ANGCS</name>
<dbReference type="AlphaFoldDB" id="A0A0R3PGD6"/>
<dbReference type="STRING" id="334426.A0A0R3PGD6"/>
<reference evidence="3" key="1">
    <citation type="submission" date="2017-02" db="UniProtKB">
        <authorList>
            <consortium name="WormBaseParasite"/>
        </authorList>
    </citation>
    <scope>IDENTIFICATION</scope>
</reference>
<dbReference type="EMBL" id="UYYA01000964">
    <property type="protein sequence ID" value="VDM54917.1"/>
    <property type="molecule type" value="Genomic_DNA"/>
</dbReference>
<evidence type="ECO:0000313" key="1">
    <source>
        <dbReference type="EMBL" id="VDM54917.1"/>
    </source>
</evidence>
<keyword evidence="2" id="KW-1185">Reference proteome</keyword>
<reference evidence="1 2" key="2">
    <citation type="submission" date="2018-11" db="EMBL/GenBank/DDBJ databases">
        <authorList>
            <consortium name="Pathogen Informatics"/>
        </authorList>
    </citation>
    <scope>NUCLEOTIDE SEQUENCE [LARGE SCALE GENOMIC DNA]</scope>
    <source>
        <strain evidence="1 2">Costa Rica</strain>
    </source>
</reference>